<accession>A0A9C7PPV6</accession>
<evidence type="ECO:0000313" key="20">
    <source>
        <dbReference type="EMBL" id="GJQ08324.1"/>
    </source>
</evidence>
<evidence type="ECO:0000256" key="14">
    <source>
        <dbReference type="ARBA" id="ARBA00023027"/>
    </source>
</evidence>
<keyword evidence="9" id="KW-0677">Repeat</keyword>
<dbReference type="FunFam" id="3.20.20.70:FF:000067">
    <property type="entry name" value="tRNA-dihydrouridine(47) synthase [NAD(P)(+)]"/>
    <property type="match status" value="1"/>
</dbReference>
<organism evidence="20 21">
    <name type="scientific">Galdieria partita</name>
    <dbReference type="NCBI Taxonomy" id="83374"/>
    <lineage>
        <taxon>Eukaryota</taxon>
        <taxon>Rhodophyta</taxon>
        <taxon>Bangiophyceae</taxon>
        <taxon>Galdieriales</taxon>
        <taxon>Galdieriaceae</taxon>
        <taxon>Galdieria</taxon>
    </lineage>
</organism>
<dbReference type="CDD" id="cd02801">
    <property type="entry name" value="DUS_like_FMN"/>
    <property type="match status" value="1"/>
</dbReference>
<dbReference type="Proteomes" id="UP001061958">
    <property type="component" value="Unassembled WGS sequence"/>
</dbReference>
<dbReference type="InterPro" id="IPR018517">
    <property type="entry name" value="tRNA_hU_synthase_CS"/>
</dbReference>
<keyword evidence="5" id="KW-0288">FMN</keyword>
<sequence>MGNTLSFDCVQQCIVSSTETSSEANEIEHKTISYPGKRHLSEEQNEEQRESKVRRCNSSEQVIATQVTVDSVLSNYVVSDIWSKSAEERLESGDAPIFPDYLCYTLKTEEGSTLVFNRDREQVVYDRCLSKLFPYPDKTLLDGVSLKPRSFHFDVDEERNYLSKELQRYLRKRQYYFDSPEIDRRSILREGCSFRDSRNIDLEGKLYLAPLTTLGNLPFRRICKRYGADITCGEMALSTNLLQGQQSEWALLRRHREEDLFGIQIAGSKPDIMARAAQLISRECDIDFIDINAGCPIELVCKKGGGCELLRQPEKLGRIMSSMVQVADKPVFAKIRLGISQDHLNAFKTIQILNDAGASAVAIHGRTKLQRYSKKANWDYLYECAQLGREMSLPIIGNGDIYTYDDIMHLNGYSTEADHNFPFRPFSAVMIGRGALIKPWIFTELKEQRHWDISASERLEIVHTFAKYGLDHWGADKKGVERTRKFLLEWLSFLHRYIPVGLLERIPPKLTWRTPAFYGRSDLETLLASPYPKDWIKLSEMFLGNVSESFTFVPKHKSYSWETSDRSS</sequence>
<evidence type="ECO:0000256" key="2">
    <source>
        <dbReference type="ARBA" id="ARBA00005451"/>
    </source>
</evidence>
<comment type="catalytic activity">
    <reaction evidence="18">
        <text>5,6-dihydrouridine(47) in tRNA + NADP(+) = uridine(47) in tRNA + NADPH + H(+)</text>
        <dbReference type="Rhea" id="RHEA:53360"/>
        <dbReference type="Rhea" id="RHEA-COMP:13539"/>
        <dbReference type="Rhea" id="RHEA-COMP:13540"/>
        <dbReference type="ChEBI" id="CHEBI:15378"/>
        <dbReference type="ChEBI" id="CHEBI:57783"/>
        <dbReference type="ChEBI" id="CHEBI:58349"/>
        <dbReference type="ChEBI" id="CHEBI:65315"/>
        <dbReference type="ChEBI" id="CHEBI:74443"/>
        <dbReference type="EC" id="1.3.1.89"/>
    </reaction>
    <physiologicalReaction direction="right-to-left" evidence="18">
        <dbReference type="Rhea" id="RHEA:53362"/>
    </physiologicalReaction>
</comment>
<dbReference type="Gene3D" id="3.20.20.70">
    <property type="entry name" value="Aldolase class I"/>
    <property type="match status" value="1"/>
</dbReference>
<evidence type="ECO:0000256" key="6">
    <source>
        <dbReference type="ARBA" id="ARBA00022664"/>
    </source>
</evidence>
<dbReference type="OrthoDB" id="259935at2759"/>
<dbReference type="EMBL" id="BQMJ01000001">
    <property type="protein sequence ID" value="GJQ08324.1"/>
    <property type="molecule type" value="Genomic_DNA"/>
</dbReference>
<dbReference type="GO" id="GO:0008270">
    <property type="term" value="F:zinc ion binding"/>
    <property type="evidence" value="ECO:0007669"/>
    <property type="project" value="UniProtKB-KW"/>
</dbReference>
<keyword evidence="21" id="KW-1185">Reference proteome</keyword>
<proteinExistence type="inferred from homology"/>
<gene>
    <name evidence="20" type="ORF">GpartN1_g115.t1</name>
</gene>
<evidence type="ECO:0000256" key="11">
    <source>
        <dbReference type="ARBA" id="ARBA00022833"/>
    </source>
</evidence>
<evidence type="ECO:0000256" key="7">
    <source>
        <dbReference type="ARBA" id="ARBA00022694"/>
    </source>
</evidence>
<keyword evidence="11" id="KW-0862">Zinc</keyword>
<comment type="catalytic activity">
    <reaction evidence="17">
        <text>a 5,6-dihydrouridine in mRNA + NADP(+) = a uridine in mRNA + NADPH + H(+)</text>
        <dbReference type="Rhea" id="RHEA:69855"/>
        <dbReference type="Rhea" id="RHEA-COMP:14658"/>
        <dbReference type="Rhea" id="RHEA-COMP:17789"/>
        <dbReference type="ChEBI" id="CHEBI:15378"/>
        <dbReference type="ChEBI" id="CHEBI:57783"/>
        <dbReference type="ChEBI" id="CHEBI:58349"/>
        <dbReference type="ChEBI" id="CHEBI:65315"/>
        <dbReference type="ChEBI" id="CHEBI:74443"/>
    </reaction>
    <physiologicalReaction direction="right-to-left" evidence="17">
        <dbReference type="Rhea" id="RHEA:69857"/>
    </physiologicalReaction>
</comment>
<dbReference type="Pfam" id="PF01207">
    <property type="entry name" value="Dus"/>
    <property type="match status" value="1"/>
</dbReference>
<dbReference type="AlphaFoldDB" id="A0A9C7PPV6"/>
<dbReference type="GO" id="GO:0050660">
    <property type="term" value="F:flavin adenine dinucleotide binding"/>
    <property type="evidence" value="ECO:0007669"/>
    <property type="project" value="InterPro"/>
</dbReference>
<keyword evidence="10" id="KW-0863">Zinc-finger</keyword>
<evidence type="ECO:0000256" key="1">
    <source>
        <dbReference type="ARBA" id="ARBA00001917"/>
    </source>
</evidence>
<keyword evidence="6" id="KW-0507">mRNA processing</keyword>
<keyword evidence="12" id="KW-0521">NADP</keyword>
<dbReference type="GO" id="GO:0006397">
    <property type="term" value="P:mRNA processing"/>
    <property type="evidence" value="ECO:0007669"/>
    <property type="project" value="UniProtKB-KW"/>
</dbReference>
<reference evidence="20" key="1">
    <citation type="journal article" date="2022" name="Proc. Natl. Acad. Sci. U.S.A.">
        <title>Life cycle and functional genomics of the unicellular red alga Galdieria for elucidating algal and plant evolution and industrial use.</title>
        <authorList>
            <person name="Hirooka S."/>
            <person name="Itabashi T."/>
            <person name="Ichinose T.M."/>
            <person name="Onuma R."/>
            <person name="Fujiwara T."/>
            <person name="Yamashita S."/>
            <person name="Jong L.W."/>
            <person name="Tomita R."/>
            <person name="Iwane A.H."/>
            <person name="Miyagishima S.Y."/>
        </authorList>
    </citation>
    <scope>NUCLEOTIDE SEQUENCE</scope>
    <source>
        <strain evidence="20">NBRC 102759</strain>
    </source>
</reference>
<comment type="cofactor">
    <cofactor evidence="1">
        <name>FMN</name>
        <dbReference type="ChEBI" id="CHEBI:58210"/>
    </cofactor>
</comment>
<dbReference type="SUPFAM" id="SSF51395">
    <property type="entry name" value="FMN-linked oxidoreductases"/>
    <property type="match status" value="1"/>
</dbReference>
<dbReference type="InterPro" id="IPR013785">
    <property type="entry name" value="Aldolase_TIM"/>
</dbReference>
<keyword evidence="4" id="KW-0285">Flavoprotein</keyword>
<evidence type="ECO:0000256" key="16">
    <source>
        <dbReference type="ARBA" id="ARBA00048342"/>
    </source>
</evidence>
<dbReference type="PROSITE" id="PS01136">
    <property type="entry name" value="UPF0034"/>
    <property type="match status" value="1"/>
</dbReference>
<evidence type="ECO:0000256" key="13">
    <source>
        <dbReference type="ARBA" id="ARBA00023002"/>
    </source>
</evidence>
<feature type="domain" description="DUS-like FMN-binding" evidence="19">
    <location>
        <begin position="208"/>
        <end position="473"/>
    </location>
</feature>
<dbReference type="GO" id="GO:0003723">
    <property type="term" value="F:RNA binding"/>
    <property type="evidence" value="ECO:0007669"/>
    <property type="project" value="TreeGrafter"/>
</dbReference>
<dbReference type="InterPro" id="IPR035587">
    <property type="entry name" value="DUS-like_FMN-bd"/>
</dbReference>
<keyword evidence="8" id="KW-0479">Metal-binding</keyword>
<keyword evidence="13" id="KW-0560">Oxidoreductase</keyword>
<evidence type="ECO:0000256" key="17">
    <source>
        <dbReference type="ARBA" id="ARBA00049447"/>
    </source>
</evidence>
<evidence type="ECO:0000256" key="5">
    <source>
        <dbReference type="ARBA" id="ARBA00022643"/>
    </source>
</evidence>
<reference evidence="20" key="2">
    <citation type="submission" date="2022-01" db="EMBL/GenBank/DDBJ databases">
        <authorList>
            <person name="Hirooka S."/>
            <person name="Miyagishima S.Y."/>
        </authorList>
    </citation>
    <scope>NUCLEOTIDE SEQUENCE</scope>
    <source>
        <strain evidence="20">NBRC 102759</strain>
    </source>
</reference>
<evidence type="ECO:0000256" key="12">
    <source>
        <dbReference type="ARBA" id="ARBA00022857"/>
    </source>
</evidence>
<comment type="catalytic activity">
    <reaction evidence="15">
        <text>5,6-dihydrouridine(47) in tRNA + NAD(+) = uridine(47) in tRNA + NADH + H(+)</text>
        <dbReference type="Rhea" id="RHEA:53364"/>
        <dbReference type="Rhea" id="RHEA-COMP:13539"/>
        <dbReference type="Rhea" id="RHEA-COMP:13540"/>
        <dbReference type="ChEBI" id="CHEBI:15378"/>
        <dbReference type="ChEBI" id="CHEBI:57540"/>
        <dbReference type="ChEBI" id="CHEBI:57945"/>
        <dbReference type="ChEBI" id="CHEBI:65315"/>
        <dbReference type="ChEBI" id="CHEBI:74443"/>
        <dbReference type="EC" id="1.3.1.89"/>
    </reaction>
    <physiologicalReaction direction="right-to-left" evidence="15">
        <dbReference type="Rhea" id="RHEA:53366"/>
    </physiologicalReaction>
</comment>
<keyword evidence="14" id="KW-0520">NAD</keyword>
<dbReference type="PANTHER" id="PTHR45846:SF1">
    <property type="entry name" value="TRNA-DIHYDROURIDINE(47) SYNTHASE [NAD(P)(+)]-LIKE"/>
    <property type="match status" value="1"/>
</dbReference>
<evidence type="ECO:0000256" key="15">
    <source>
        <dbReference type="ARBA" id="ARBA00048266"/>
    </source>
</evidence>
<evidence type="ECO:0000256" key="3">
    <source>
        <dbReference type="ARBA" id="ARBA00012376"/>
    </source>
</evidence>
<dbReference type="EC" id="1.3.1.89" evidence="3"/>
<dbReference type="PANTHER" id="PTHR45846">
    <property type="entry name" value="TRNA-DIHYDROURIDINE(47) SYNTHASE [NAD(P)(+)]-LIKE"/>
    <property type="match status" value="1"/>
</dbReference>
<protein>
    <recommendedName>
        <fullName evidence="3">tRNA-dihydrouridine(47) synthase [NAD(P)(+)]</fullName>
        <ecNumber evidence="3">1.3.1.89</ecNumber>
    </recommendedName>
</protein>
<evidence type="ECO:0000259" key="19">
    <source>
        <dbReference type="Pfam" id="PF01207"/>
    </source>
</evidence>
<evidence type="ECO:0000256" key="8">
    <source>
        <dbReference type="ARBA" id="ARBA00022723"/>
    </source>
</evidence>
<evidence type="ECO:0000256" key="4">
    <source>
        <dbReference type="ARBA" id="ARBA00022630"/>
    </source>
</evidence>
<evidence type="ECO:0000256" key="9">
    <source>
        <dbReference type="ARBA" id="ARBA00022737"/>
    </source>
</evidence>
<keyword evidence="7" id="KW-0819">tRNA processing</keyword>
<comment type="similarity">
    <text evidence="2">Belongs to the Dus family. Dus3 subfamily.</text>
</comment>
<name>A0A9C7PPV6_9RHOD</name>
<comment type="caution">
    <text evidence="20">The sequence shown here is derived from an EMBL/GenBank/DDBJ whole genome shotgun (WGS) entry which is preliminary data.</text>
</comment>
<evidence type="ECO:0000313" key="21">
    <source>
        <dbReference type="Proteomes" id="UP001061958"/>
    </source>
</evidence>
<comment type="catalytic activity">
    <reaction evidence="16">
        <text>a 5,6-dihydrouridine in mRNA + NAD(+) = a uridine in mRNA + NADH + H(+)</text>
        <dbReference type="Rhea" id="RHEA:69851"/>
        <dbReference type="Rhea" id="RHEA-COMP:14658"/>
        <dbReference type="Rhea" id="RHEA-COMP:17789"/>
        <dbReference type="ChEBI" id="CHEBI:15378"/>
        <dbReference type="ChEBI" id="CHEBI:57540"/>
        <dbReference type="ChEBI" id="CHEBI:57945"/>
        <dbReference type="ChEBI" id="CHEBI:65315"/>
        <dbReference type="ChEBI" id="CHEBI:74443"/>
    </reaction>
    <physiologicalReaction direction="right-to-left" evidence="16">
        <dbReference type="Rhea" id="RHEA:69853"/>
    </physiologicalReaction>
</comment>
<dbReference type="GO" id="GO:0102265">
    <property type="term" value="F:tRNA-dihydrouridine47 synthase activity"/>
    <property type="evidence" value="ECO:0007669"/>
    <property type="project" value="UniProtKB-EC"/>
</dbReference>
<evidence type="ECO:0000256" key="18">
    <source>
        <dbReference type="ARBA" id="ARBA00049513"/>
    </source>
</evidence>
<evidence type="ECO:0000256" key="10">
    <source>
        <dbReference type="ARBA" id="ARBA00022771"/>
    </source>
</evidence>